<protein>
    <submittedName>
        <fullName evidence="2">Outer membrane beta-barrel protein</fullName>
    </submittedName>
</protein>
<dbReference type="RefSeq" id="WP_154468597.1">
    <property type="nucleotide sequence ID" value="NZ_CP072188.1"/>
</dbReference>
<reference evidence="2" key="1">
    <citation type="submission" date="2023-01" db="EMBL/GenBank/DDBJ databases">
        <title>Genome-based studies on antimicrobial resistance profiles of Riemerella anatipestifer in China, 1994 to 2021.</title>
        <authorList>
            <person name="Yang Z."/>
            <person name="Zhu D."/>
        </authorList>
    </citation>
    <scope>NUCLEOTIDE SEQUENCE</scope>
    <source>
        <strain evidence="2">RCAD1218</strain>
    </source>
</reference>
<dbReference type="AlphaFoldDB" id="A0AAP6HF47"/>
<dbReference type="EMBL" id="JAQZHK010000002">
    <property type="protein sequence ID" value="MDY3512110.1"/>
    <property type="molecule type" value="Genomic_DNA"/>
</dbReference>
<dbReference type="Pfam" id="PF13568">
    <property type="entry name" value="OMP_b-brl_2"/>
    <property type="match status" value="1"/>
</dbReference>
<organism evidence="2 3">
    <name type="scientific">Riemerella anatipestifer</name>
    <name type="common">Moraxella anatipestifer</name>
    <dbReference type="NCBI Taxonomy" id="34085"/>
    <lineage>
        <taxon>Bacteria</taxon>
        <taxon>Pseudomonadati</taxon>
        <taxon>Bacteroidota</taxon>
        <taxon>Flavobacteriia</taxon>
        <taxon>Flavobacteriales</taxon>
        <taxon>Weeksellaceae</taxon>
        <taxon>Riemerella</taxon>
    </lineage>
</organism>
<feature type="domain" description="Outer membrane protein beta-barrel" evidence="1">
    <location>
        <begin position="15"/>
        <end position="202"/>
    </location>
</feature>
<evidence type="ECO:0000313" key="2">
    <source>
        <dbReference type="EMBL" id="MDY3512110.1"/>
    </source>
</evidence>
<dbReference type="InterPro" id="IPR025665">
    <property type="entry name" value="Beta-barrel_OMP_2"/>
</dbReference>
<accession>A0AAP6HF47</accession>
<gene>
    <name evidence="2" type="ORF">PG303_02630</name>
</gene>
<proteinExistence type="predicted"/>
<name>A0AAP6HF47_RIEAN</name>
<comment type="caution">
    <text evidence="2">The sequence shown here is derived from an EMBL/GenBank/DDBJ whole genome shotgun (WGS) entry which is preliminary data.</text>
</comment>
<evidence type="ECO:0000313" key="3">
    <source>
        <dbReference type="Proteomes" id="UP001284033"/>
    </source>
</evidence>
<evidence type="ECO:0000259" key="1">
    <source>
        <dbReference type="Pfam" id="PF13568"/>
    </source>
</evidence>
<sequence length="226" mass="25573">MRLLIILLFSCTLNAQISEQNRNLVAGVSLSNISVNFDDATSLKLISGRKLGYFIGFTKNYNISDKYFLDARIKFSETGGTVKNSTYFIKTKFPNDLEKYRNALLKIAVYQIAIETNIGIQTNRVRIYGGLQPSLIIFGRYKENYLKSIEGKPSEEGKDIKTNEIKNNINLFNIKAQTGITVNVSKNYFIDMSYHFGLHKITSINAFNNSLNFNQSIIQIGGGVYF</sequence>
<dbReference type="Proteomes" id="UP001284033">
    <property type="component" value="Unassembled WGS sequence"/>
</dbReference>